<accession>A0A1X9MFA3</accession>
<evidence type="ECO:0000313" key="2">
    <source>
        <dbReference type="Proteomes" id="UP000193006"/>
    </source>
</evidence>
<sequence>MQLLAIHIEQTAARIGLRSHRAEMKINQPAAEMSIQQTHHILKMNTTEAKMQIDQTEAFADANLKSVLRYSREQAASAVQIAQSYIAKTAQQGDQLMRIENGTGIIARQAKWNAERPPKQATIGYMPKSADRVRFDFQPSQLSITANERKPNITINRRDVQIDIPKWQTEAYLQQKNHISFQSVGSIVNKGL</sequence>
<organism evidence="1 2">
    <name type="scientific">Halalkalibacter krulwichiae</name>
    <dbReference type="NCBI Taxonomy" id="199441"/>
    <lineage>
        <taxon>Bacteria</taxon>
        <taxon>Bacillati</taxon>
        <taxon>Bacillota</taxon>
        <taxon>Bacilli</taxon>
        <taxon>Bacillales</taxon>
        <taxon>Bacillaceae</taxon>
        <taxon>Halalkalibacter</taxon>
    </lineage>
</organism>
<dbReference type="Pfam" id="PF20074">
    <property type="entry name" value="DUF6470"/>
    <property type="match status" value="1"/>
</dbReference>
<gene>
    <name evidence="1" type="ORF">BkAM31D_20880</name>
</gene>
<dbReference type="AlphaFoldDB" id="A0A1X9MFA3"/>
<dbReference type="STRING" id="199441.BkAM31D_20880"/>
<proteinExistence type="predicted"/>
<dbReference type="RefSeq" id="WP_066160590.1">
    <property type="nucleotide sequence ID" value="NZ_CP020814.1"/>
</dbReference>
<reference evidence="1 2" key="1">
    <citation type="submission" date="2017-04" db="EMBL/GenBank/DDBJ databases">
        <title>Bacillus krulwichiae AM31D Genome sequencing and assembly.</title>
        <authorList>
            <person name="Krulwich T.A."/>
            <person name="Anastor L."/>
            <person name="Ehrlich R."/>
            <person name="Ehrlich G.D."/>
            <person name="Janto B."/>
        </authorList>
    </citation>
    <scope>NUCLEOTIDE SEQUENCE [LARGE SCALE GENOMIC DNA]</scope>
    <source>
        <strain evidence="1 2">AM31D</strain>
    </source>
</reference>
<keyword evidence="2" id="KW-1185">Reference proteome</keyword>
<evidence type="ECO:0000313" key="1">
    <source>
        <dbReference type="EMBL" id="ARK32096.1"/>
    </source>
</evidence>
<dbReference type="EMBL" id="CP020814">
    <property type="protein sequence ID" value="ARK32096.1"/>
    <property type="molecule type" value="Genomic_DNA"/>
</dbReference>
<dbReference type="Proteomes" id="UP000193006">
    <property type="component" value="Chromosome"/>
</dbReference>
<protein>
    <submittedName>
        <fullName evidence="1">Uncharacterized protein</fullName>
    </submittedName>
</protein>
<name>A0A1X9MFA3_9BACI</name>
<dbReference type="InterPro" id="IPR045527">
    <property type="entry name" value="DUF6470"/>
</dbReference>
<dbReference type="KEGG" id="bkw:BkAM31D_20880"/>